<dbReference type="SMART" id="SM00589">
    <property type="entry name" value="PRY"/>
    <property type="match status" value="1"/>
</dbReference>
<dbReference type="InterPro" id="IPR043502">
    <property type="entry name" value="DNA/RNA_pol_sf"/>
</dbReference>
<proteinExistence type="predicted"/>
<sequence>MTKNVKLLLKARNFAFWSGDMQQYSTARMNIKKGIRNAKVAYKQKIENHFNNSDPRRAWQGIRHITGQNNSSSLTNSSATEAEELNQFFSHFEMKRSGTTISQASAANSQTFVIQPAEVIRTLCKINTRKAAGPDGIPGRILRDCAAELGEVFTNIFNLSLLKCTVPTCLKTSIIVPVPKHAAITSPNDYRPIALTSVIMKSLERLVLHRIKADLSPTLDPDQYAYRANRSTDDAISAVLHTVLCILEHQGSYARLLFLDFSSAFNTVLPNRLFTKMSDLGFQHNICLWIKNFLTERPQSVRMGPHNSSTLTISTGVPQGCGDESAYREEIKRLMVWCTENNLALNINLLLISGGTRTCIHLCISMRRWWRECPVLNFLGTYISEDLSWTKNIMALVKKAQKQLYFLRMLRKVNLPQRLLVSYYSCSIESILTYDLRTLGAPGDQHPIALHLQGCRNGFLLLYPLYCHQRNQWKKSPPPDCSLNHSEHPVCRKAGSGLNHYSHKLTLDPNTAHKRLHLSEGDTKITGTDIDHSYPDHPDRFDYYRQVLCREKVCGRSYWEIEWSGDVYISVSYKSISRKGQGIECWFGHNDQSWSLICCPNRYVFWHSKIQTVLPLVSSCRRIGVYVDHSAGTLSFYIVYSDTMSLIHTVQTTFTQPLYPGFGCGYVGSSVKLC</sequence>
<dbReference type="InterPro" id="IPR003877">
    <property type="entry name" value="SPRY_dom"/>
</dbReference>
<dbReference type="PANTHER" id="PTHR47510">
    <property type="entry name" value="REVERSE TRANSCRIPTASE DOMAIN-CONTAINING PROTEIN"/>
    <property type="match status" value="1"/>
</dbReference>
<feature type="domain" description="B30.2/SPRY" evidence="1">
    <location>
        <begin position="485"/>
        <end position="674"/>
    </location>
</feature>
<dbReference type="CDD" id="cd01650">
    <property type="entry name" value="RT_nLTR_like"/>
    <property type="match status" value="1"/>
</dbReference>
<dbReference type="InterPro" id="IPR000477">
    <property type="entry name" value="RT_dom"/>
</dbReference>
<keyword evidence="3" id="KW-1185">Reference proteome</keyword>
<dbReference type="SMART" id="SM00449">
    <property type="entry name" value="SPRY"/>
    <property type="match status" value="1"/>
</dbReference>
<comment type="caution">
    <text evidence="2">The sequence shown here is derived from an EMBL/GenBank/DDBJ whole genome shotgun (WGS) entry which is preliminary data.</text>
</comment>
<dbReference type="InterPro" id="IPR043136">
    <property type="entry name" value="B30.2/SPRY_sf"/>
</dbReference>
<dbReference type="Pfam" id="PF00622">
    <property type="entry name" value="SPRY"/>
    <property type="match status" value="1"/>
</dbReference>
<gene>
    <name evidence="2" type="ORF">H4Q32_022895</name>
</gene>
<dbReference type="SUPFAM" id="SSF56672">
    <property type="entry name" value="DNA/RNA polymerases"/>
    <property type="match status" value="1"/>
</dbReference>
<dbReference type="InterPro" id="IPR006574">
    <property type="entry name" value="PRY"/>
</dbReference>
<dbReference type="Pfam" id="PF09004">
    <property type="entry name" value="ALKBH8_N"/>
    <property type="match status" value="1"/>
</dbReference>
<dbReference type="CDD" id="cd16040">
    <property type="entry name" value="SPRY_PRY_SNTX"/>
    <property type="match status" value="1"/>
</dbReference>
<dbReference type="InterPro" id="IPR015095">
    <property type="entry name" value="AlkB_hom8_N"/>
</dbReference>
<evidence type="ECO:0000313" key="2">
    <source>
        <dbReference type="EMBL" id="KAI2665796.1"/>
    </source>
</evidence>
<dbReference type="Gene3D" id="2.60.120.920">
    <property type="match status" value="1"/>
</dbReference>
<evidence type="ECO:0000259" key="1">
    <source>
        <dbReference type="PROSITE" id="PS50188"/>
    </source>
</evidence>
<dbReference type="InterPro" id="IPR013320">
    <property type="entry name" value="ConA-like_dom_sf"/>
</dbReference>
<dbReference type="Pfam" id="PF00078">
    <property type="entry name" value="RVT_1"/>
    <property type="match status" value="1"/>
</dbReference>
<accession>A0ABQ8MSJ4</accession>
<dbReference type="PRINTS" id="PR01407">
    <property type="entry name" value="BUTYPHLNCDUF"/>
</dbReference>
<reference evidence="2 3" key="1">
    <citation type="submission" date="2022-01" db="EMBL/GenBank/DDBJ databases">
        <title>A high-quality chromosome-level genome assembly of rohu carp, Labeo rohita.</title>
        <authorList>
            <person name="Arick M.A. II"/>
            <person name="Hsu C.-Y."/>
            <person name="Magbanua Z."/>
            <person name="Pechanova O."/>
            <person name="Grover C."/>
            <person name="Miller E."/>
            <person name="Thrash A."/>
            <person name="Ezzel L."/>
            <person name="Alam S."/>
            <person name="Benzie J."/>
            <person name="Hamilton M."/>
            <person name="Karsi A."/>
            <person name="Lawrence M.L."/>
            <person name="Peterson D.G."/>
        </authorList>
    </citation>
    <scope>NUCLEOTIDE SEQUENCE [LARGE SCALE GENOMIC DNA]</scope>
    <source>
        <strain evidence="3">BAU-BD-2019</strain>
        <tissue evidence="2">Blood</tissue>
    </source>
</reference>
<dbReference type="PROSITE" id="PS50188">
    <property type="entry name" value="B302_SPRY"/>
    <property type="match status" value="1"/>
</dbReference>
<evidence type="ECO:0000313" key="3">
    <source>
        <dbReference type="Proteomes" id="UP000830375"/>
    </source>
</evidence>
<dbReference type="InterPro" id="IPR003879">
    <property type="entry name" value="Butyrophylin_SPRY"/>
</dbReference>
<protein>
    <submittedName>
        <fullName evidence="2">Stonustoxin subunit alpha</fullName>
    </submittedName>
</protein>
<dbReference type="InterPro" id="IPR001870">
    <property type="entry name" value="B30.2/SPRY"/>
</dbReference>
<dbReference type="EMBL" id="JACTAM010000004">
    <property type="protein sequence ID" value="KAI2665796.1"/>
    <property type="molecule type" value="Genomic_DNA"/>
</dbReference>
<organism evidence="2 3">
    <name type="scientific">Labeo rohita</name>
    <name type="common">Indian major carp</name>
    <name type="synonym">Cyprinus rohita</name>
    <dbReference type="NCBI Taxonomy" id="84645"/>
    <lineage>
        <taxon>Eukaryota</taxon>
        <taxon>Metazoa</taxon>
        <taxon>Chordata</taxon>
        <taxon>Craniata</taxon>
        <taxon>Vertebrata</taxon>
        <taxon>Euteleostomi</taxon>
        <taxon>Actinopterygii</taxon>
        <taxon>Neopterygii</taxon>
        <taxon>Teleostei</taxon>
        <taxon>Ostariophysi</taxon>
        <taxon>Cypriniformes</taxon>
        <taxon>Cyprinidae</taxon>
        <taxon>Labeoninae</taxon>
        <taxon>Labeonini</taxon>
        <taxon>Labeo</taxon>
    </lineage>
</organism>
<dbReference type="PANTHER" id="PTHR47510:SF3">
    <property type="entry name" value="ENDO_EXONUCLEASE_PHOSPHATASE DOMAIN-CONTAINING PROTEIN"/>
    <property type="match status" value="1"/>
</dbReference>
<dbReference type="Pfam" id="PF13765">
    <property type="entry name" value="PRY"/>
    <property type="match status" value="1"/>
</dbReference>
<name>A0ABQ8MSJ4_LABRO</name>
<dbReference type="Proteomes" id="UP000830375">
    <property type="component" value="Unassembled WGS sequence"/>
</dbReference>
<dbReference type="SUPFAM" id="SSF49899">
    <property type="entry name" value="Concanavalin A-like lectins/glucanases"/>
    <property type="match status" value="1"/>
</dbReference>